<dbReference type="EMBL" id="BAABLP010000004">
    <property type="protein sequence ID" value="GAA4748495.1"/>
    <property type="molecule type" value="Genomic_DNA"/>
</dbReference>
<dbReference type="Pfam" id="PF04250">
    <property type="entry name" value="DUF429"/>
    <property type="match status" value="1"/>
</dbReference>
<evidence type="ECO:0000259" key="3">
    <source>
        <dbReference type="Pfam" id="PF00588"/>
    </source>
</evidence>
<dbReference type="PANTHER" id="PTHR43191:SF2">
    <property type="entry name" value="RRNA METHYLTRANSFERASE 3, MITOCHONDRIAL"/>
    <property type="match status" value="1"/>
</dbReference>
<proteinExistence type="predicted"/>
<evidence type="ECO:0000313" key="4">
    <source>
        <dbReference type="EMBL" id="GAA4748495.1"/>
    </source>
</evidence>
<dbReference type="InterPro" id="IPR051259">
    <property type="entry name" value="rRNA_Methyltransferase"/>
</dbReference>
<organism evidence="4 5">
    <name type="scientific">Amnibacterium soli</name>
    <dbReference type="NCBI Taxonomy" id="1282736"/>
    <lineage>
        <taxon>Bacteria</taxon>
        <taxon>Bacillati</taxon>
        <taxon>Actinomycetota</taxon>
        <taxon>Actinomycetes</taxon>
        <taxon>Micrococcales</taxon>
        <taxon>Microbacteriaceae</taxon>
        <taxon>Amnibacterium</taxon>
    </lineage>
</organism>
<evidence type="ECO:0000256" key="2">
    <source>
        <dbReference type="ARBA" id="ARBA00022679"/>
    </source>
</evidence>
<evidence type="ECO:0000256" key="1">
    <source>
        <dbReference type="ARBA" id="ARBA00022603"/>
    </source>
</evidence>
<sequence>MFIGIDLAWGANGRTGLAALDPTGALVASTSVRADAEIDGWLAEHGPAVVVGVDAPLIVPNATGRREAERLLGQAWARFDAGAHPTNRSRPWMDPPRGLRLAERHCWSIDPAHRGTEQEPLCLEVYPHPGMVGLFRLGRVLPYKKGAFADRRAAFERLLALLESIEVLALRRSDAWASIRERFAAAERLVHLDVLEDEVDAVFCAHLAWLWEQRPGALTVYGDLAGGYIVAPPPPEHEPTPRRAAAVPEVERASVGVGPWEGERPTDPRYDPELLARGDARNVVDRYRYWRMEAIVADLDRRRHPFSVAIENWQHDLNIGSIVRTANAFLAETVHIVGRRRWNRRGAMVTDRYQHVVHHDDVAGLLAWARERGLPVVAVDNVPGSVPIESFDLPEACLLLFGQEGPGLTAEALAGADAVVEIRQFGSTRSINASAAAAIVMHEWVRRWAPS</sequence>
<dbReference type="Proteomes" id="UP001500121">
    <property type="component" value="Unassembled WGS sequence"/>
</dbReference>
<comment type="caution">
    <text evidence="4">The sequence shown here is derived from an EMBL/GenBank/DDBJ whole genome shotgun (WGS) entry which is preliminary data.</text>
</comment>
<dbReference type="InterPro" id="IPR029028">
    <property type="entry name" value="Alpha/beta_knot_MTases"/>
</dbReference>
<keyword evidence="2" id="KW-0808">Transferase</keyword>
<name>A0ABP8Z7M8_9MICO</name>
<dbReference type="InterPro" id="IPR001537">
    <property type="entry name" value="SpoU_MeTrfase"/>
</dbReference>
<gene>
    <name evidence="4" type="ORF">GCM10025783_20820</name>
</gene>
<dbReference type="SUPFAM" id="SSF75217">
    <property type="entry name" value="alpha/beta knot"/>
    <property type="match status" value="1"/>
</dbReference>
<dbReference type="InterPro" id="IPR029026">
    <property type="entry name" value="tRNA_m1G_MTases_N"/>
</dbReference>
<evidence type="ECO:0000313" key="5">
    <source>
        <dbReference type="Proteomes" id="UP001500121"/>
    </source>
</evidence>
<feature type="domain" description="tRNA/rRNA methyltransferase SpoU type" evidence="3">
    <location>
        <begin position="306"/>
        <end position="442"/>
    </location>
</feature>
<keyword evidence="5" id="KW-1185">Reference proteome</keyword>
<reference evidence="5" key="1">
    <citation type="journal article" date="2019" name="Int. J. Syst. Evol. Microbiol.">
        <title>The Global Catalogue of Microorganisms (GCM) 10K type strain sequencing project: providing services to taxonomists for standard genome sequencing and annotation.</title>
        <authorList>
            <consortium name="The Broad Institute Genomics Platform"/>
            <consortium name="The Broad Institute Genome Sequencing Center for Infectious Disease"/>
            <person name="Wu L."/>
            <person name="Ma J."/>
        </authorList>
    </citation>
    <scope>NUCLEOTIDE SEQUENCE [LARGE SCALE GENOMIC DNA]</scope>
    <source>
        <strain evidence="5">JCM 19015</strain>
    </source>
</reference>
<dbReference type="PANTHER" id="PTHR43191">
    <property type="entry name" value="RRNA METHYLTRANSFERASE 3"/>
    <property type="match status" value="1"/>
</dbReference>
<dbReference type="Pfam" id="PF00588">
    <property type="entry name" value="SpoU_methylase"/>
    <property type="match status" value="1"/>
</dbReference>
<keyword evidence="1" id="KW-0489">Methyltransferase</keyword>
<dbReference type="InterPro" id="IPR007362">
    <property type="entry name" value="DUF429"/>
</dbReference>
<protein>
    <recommendedName>
        <fullName evidence="3">tRNA/rRNA methyltransferase SpoU type domain-containing protein</fullName>
    </recommendedName>
</protein>
<dbReference type="Gene3D" id="3.40.1280.10">
    <property type="match status" value="1"/>
</dbReference>
<dbReference type="CDD" id="cd18096">
    <property type="entry name" value="SpoU-like"/>
    <property type="match status" value="1"/>
</dbReference>
<accession>A0ABP8Z7M8</accession>